<reference evidence="2 3" key="1">
    <citation type="submission" date="2024-04" db="EMBL/GenBank/DDBJ databases">
        <authorList>
            <person name="Fracassetti M."/>
        </authorList>
    </citation>
    <scope>NUCLEOTIDE SEQUENCE [LARGE SCALE GENOMIC DNA]</scope>
</reference>
<proteinExistence type="predicted"/>
<keyword evidence="3" id="KW-1185">Reference proteome</keyword>
<dbReference type="Proteomes" id="UP001497516">
    <property type="component" value="Chromosome 4"/>
</dbReference>
<evidence type="ECO:0000313" key="2">
    <source>
        <dbReference type="EMBL" id="CAL1383596.1"/>
    </source>
</evidence>
<name>A0AAV2ECA5_9ROSI</name>
<organism evidence="2 3">
    <name type="scientific">Linum trigynum</name>
    <dbReference type="NCBI Taxonomy" id="586398"/>
    <lineage>
        <taxon>Eukaryota</taxon>
        <taxon>Viridiplantae</taxon>
        <taxon>Streptophyta</taxon>
        <taxon>Embryophyta</taxon>
        <taxon>Tracheophyta</taxon>
        <taxon>Spermatophyta</taxon>
        <taxon>Magnoliopsida</taxon>
        <taxon>eudicotyledons</taxon>
        <taxon>Gunneridae</taxon>
        <taxon>Pentapetalae</taxon>
        <taxon>rosids</taxon>
        <taxon>fabids</taxon>
        <taxon>Malpighiales</taxon>
        <taxon>Linaceae</taxon>
        <taxon>Linum</taxon>
    </lineage>
</organism>
<feature type="region of interest" description="Disordered" evidence="1">
    <location>
        <begin position="273"/>
        <end position="309"/>
    </location>
</feature>
<sequence length="309" mass="34291">MPFNNFQLRPAVVFKNQGFRSTIVHNRYLCSFQDRSIYPSFTIHPSAFTKQLYVNLRRRRGADSHSFTTLVHDHEVTVTPDLLAFFLALPHSGLQAGRLPDDLTVFHFFITRCFLPRDISSVTILHTTDLWIMSNSRARQPISYASLVFAHMISFGNCSYSGPIPFGPLITRYLYRLGIDLRDKVAICNIHDDLRPNHVLNRLDADVGSRKLISGSGGVAASVFSANDATSGLVAGLTQAVVTTVENEIKRGKEAGSASTTKLQVCKESLELLETDEAMPAPDNFDPISSDSGSEDDISDYESPPNYPF</sequence>
<dbReference type="AlphaFoldDB" id="A0AAV2ECA5"/>
<gene>
    <name evidence="2" type="ORF">LTRI10_LOCUS24859</name>
</gene>
<dbReference type="EMBL" id="OZ034817">
    <property type="protein sequence ID" value="CAL1383596.1"/>
    <property type="molecule type" value="Genomic_DNA"/>
</dbReference>
<evidence type="ECO:0000313" key="3">
    <source>
        <dbReference type="Proteomes" id="UP001497516"/>
    </source>
</evidence>
<evidence type="ECO:0000256" key="1">
    <source>
        <dbReference type="SAM" id="MobiDB-lite"/>
    </source>
</evidence>
<protein>
    <submittedName>
        <fullName evidence="2">Uncharacterized protein</fullName>
    </submittedName>
</protein>
<accession>A0AAV2ECA5</accession>